<name>A0A9P8UPC0_9PEZI</name>
<proteinExistence type="predicted"/>
<reference evidence="2" key="1">
    <citation type="journal article" date="2021" name="Nat. Commun.">
        <title>Genetic determinants of endophytism in the Arabidopsis root mycobiome.</title>
        <authorList>
            <person name="Mesny F."/>
            <person name="Miyauchi S."/>
            <person name="Thiergart T."/>
            <person name="Pickel B."/>
            <person name="Atanasova L."/>
            <person name="Karlsson M."/>
            <person name="Huettel B."/>
            <person name="Barry K.W."/>
            <person name="Haridas S."/>
            <person name="Chen C."/>
            <person name="Bauer D."/>
            <person name="Andreopoulos W."/>
            <person name="Pangilinan J."/>
            <person name="LaButti K."/>
            <person name="Riley R."/>
            <person name="Lipzen A."/>
            <person name="Clum A."/>
            <person name="Drula E."/>
            <person name="Henrissat B."/>
            <person name="Kohler A."/>
            <person name="Grigoriev I.V."/>
            <person name="Martin F.M."/>
            <person name="Hacquard S."/>
        </authorList>
    </citation>
    <scope>NUCLEOTIDE SEQUENCE</scope>
    <source>
        <strain evidence="2">MPI-SDFR-AT-0073</strain>
    </source>
</reference>
<evidence type="ECO:0000313" key="2">
    <source>
        <dbReference type="EMBL" id="KAH6655594.1"/>
    </source>
</evidence>
<dbReference type="GeneID" id="70136020"/>
<comment type="caution">
    <text evidence="2">The sequence shown here is derived from an EMBL/GenBank/DDBJ whole genome shotgun (WGS) entry which is preliminary data.</text>
</comment>
<evidence type="ECO:0008006" key="4">
    <source>
        <dbReference type="Google" id="ProtNLM"/>
    </source>
</evidence>
<organism evidence="2 3">
    <name type="scientific">Truncatella angustata</name>
    <dbReference type="NCBI Taxonomy" id="152316"/>
    <lineage>
        <taxon>Eukaryota</taxon>
        <taxon>Fungi</taxon>
        <taxon>Dikarya</taxon>
        <taxon>Ascomycota</taxon>
        <taxon>Pezizomycotina</taxon>
        <taxon>Sordariomycetes</taxon>
        <taxon>Xylariomycetidae</taxon>
        <taxon>Amphisphaeriales</taxon>
        <taxon>Sporocadaceae</taxon>
        <taxon>Truncatella</taxon>
    </lineage>
</organism>
<sequence>MDQPKTHFYYSEDLTLNTIGAFVPSGQNSAQGKGHNMSRGPSNGSYISNNSYTTYSPVSTQNGNFSPATPEIEFDMSAPYEYSDINHDRCMDLDGYAEPDGYLTEYGCDDDYAHLGNMDTSHGLYNVTNNNYSYASHMGSMEITYEDDTIPRMPVMRATIPEPEHANEGHMCLIPACNSKTVFKRKADLQRHYDQVHQSSHLKKQYFCDYPRCERSKEPFHRMDHFRDHYRDFHKEDLPRKSGESNEWYAEKAEKASRKWWRCTKCLTKIAIKDYAFVCIQCNTPCDAPRQSIRGYQ</sequence>
<dbReference type="EMBL" id="JAGPXC010000003">
    <property type="protein sequence ID" value="KAH6655594.1"/>
    <property type="molecule type" value="Genomic_DNA"/>
</dbReference>
<keyword evidence="3" id="KW-1185">Reference proteome</keyword>
<protein>
    <recommendedName>
        <fullName evidence="4">C2H2-type domain-containing protein</fullName>
    </recommendedName>
</protein>
<accession>A0A9P8UPC0</accession>
<feature type="region of interest" description="Disordered" evidence="1">
    <location>
        <begin position="26"/>
        <end position="45"/>
    </location>
</feature>
<evidence type="ECO:0000256" key="1">
    <source>
        <dbReference type="SAM" id="MobiDB-lite"/>
    </source>
</evidence>
<dbReference type="OrthoDB" id="2687452at2759"/>
<dbReference type="Proteomes" id="UP000758603">
    <property type="component" value="Unassembled WGS sequence"/>
</dbReference>
<dbReference type="RefSeq" id="XP_045959859.1">
    <property type="nucleotide sequence ID" value="XM_046107129.1"/>
</dbReference>
<evidence type="ECO:0000313" key="3">
    <source>
        <dbReference type="Proteomes" id="UP000758603"/>
    </source>
</evidence>
<gene>
    <name evidence="2" type="ORF">BKA67DRAFT_657524</name>
</gene>
<dbReference type="AlphaFoldDB" id="A0A9P8UPC0"/>